<keyword evidence="2" id="KW-1185">Reference proteome</keyword>
<dbReference type="Gene3D" id="1.10.510.10">
    <property type="entry name" value="Transferase(Phosphotransferase) domain 1"/>
    <property type="match status" value="1"/>
</dbReference>
<evidence type="ECO:0000313" key="1">
    <source>
        <dbReference type="EMBL" id="KAJ5072998.1"/>
    </source>
</evidence>
<dbReference type="GO" id="GO:0016301">
    <property type="term" value="F:kinase activity"/>
    <property type="evidence" value="ECO:0007669"/>
    <property type="project" value="UniProtKB-KW"/>
</dbReference>
<evidence type="ECO:0000313" key="2">
    <source>
        <dbReference type="Proteomes" id="UP001149090"/>
    </source>
</evidence>
<dbReference type="EMBL" id="JAPDFW010000078">
    <property type="protein sequence ID" value="KAJ5072998.1"/>
    <property type="molecule type" value="Genomic_DNA"/>
</dbReference>
<sequence>MMNPDTKSKEIQEDIKNFKNFIKKGTDEKIKEIFKQKSILNFDHLIDIIDEKLNIPLPKKFTFPNTDSVKELFTKTYFQNGNKSKLKIVSVTLDINKKKYNDYWYQKKKIESINSKNSKFEETAKLPFFSFIENKTDFGKNEVYLFYGKRYEIFAEPIDQKSGFMNFLGLDPGYHLFSHSCDAHHFTETQPNHVHTMFLCKVSLGDYYSNRNFLSVVDSCYFPIETEKKDPVQRFQFTVASRAQFYCEYRINYEWISFKKELRNFNKILNNFKPNQLEKENNAKFLKRICLKMKTILTKSRELIPTLKKNRIKSKIINSLKNQLNNFCEAFYNFLISFISEQNPNGTRIKTRFPAFDLDQNTNLENENNDDESDDENFLKILQKFEKKDMKPKSLTFLGLIAEKFSINQELAIAICETLNITPNQTNPHYQMVRFLRTFIDFLQKDLSGQLMFFFENWTKIDQKSKSKENAPKNLKKDTLVNISQYFFYLESFMKIKQKYGSKTTRETNFSERRELFKQMRVNFPRWKKLIFESPEIKDKEKFSYDNFVNFSENVGIYVIHYIGALNLMAINGIYSSTVENVENLQIEPQNPNDLIYYYMSEFDSKLDFYQNGHFIPNLIRTSDPNQKNDHFLLSFPPKLRELLKTEPKLKNEPNDLNFQDQKKKQNFSFSSIVQDHLQNKENKELSFEDCIKELEKKYNANRRPIYKFFIEKKIVDQLIEFREKGEFDSGKLFLFKNKCAYLQISEFMEIFLAISVEIYYHSYRKNPNDSDINLLIKFANQLSRLLLRQDFAVARRVLYQTHNFFRDKISENIEKNILDTFLILYHCESQIGSYFQSGFWLDKIKKFASDSFYTSLEEEDKQKRVPFNEDAQFKPKNLQSWKSHLKLDDSDEKKEEESFALNQQQGFQKMLEMVKKSIQGRDVEKNLFLSLTQDGMYLFAPRNDDIDEDDKKISEQNQKAIMNMMSQLRNMENIYKPHEATQIELISVVSRHDHINQRIELMNQFINLLENVDQSQTPSSHKFIVEFLHKDLVIVNSLMKFAEKKKKRKKKSHKHDSKDDLPEIPLHLVCRFYFSKFLILEKFPQILDSFSNDPRSLKKLLKCSQKHIDEFHHLSKLNDPKLVQSFLKKEIENFDKTKTQKNLNEIGHRISNLKNKNAEPPVIPDHVYIKNDYYDPKKTQNKVESPQKLYLNPVKSPFYYTIPDENELRSFFVFSHPSLIQVKHIINSETHFFIAFKNKYYSNFSDYISSTDFSSTICTIFLKQILLGIQYLHSKSVNFQKLSKENLLNFVLVNPKKKQAVLSNLHQLDFVNYNTFSFSNTKEKEKRNTEDIKISRYSKKKKI</sequence>
<keyword evidence="1" id="KW-0418">Kinase</keyword>
<proteinExistence type="predicted"/>
<protein>
    <submittedName>
        <fullName evidence="1">Serine/threonine-protein kinase</fullName>
    </submittedName>
</protein>
<comment type="caution">
    <text evidence="1">The sequence shown here is derived from an EMBL/GenBank/DDBJ whole genome shotgun (WGS) entry which is preliminary data.</text>
</comment>
<organism evidence="1 2">
    <name type="scientific">Anaeramoeba ignava</name>
    <name type="common">Anaerobic marine amoeba</name>
    <dbReference type="NCBI Taxonomy" id="1746090"/>
    <lineage>
        <taxon>Eukaryota</taxon>
        <taxon>Metamonada</taxon>
        <taxon>Anaeramoebidae</taxon>
        <taxon>Anaeramoeba</taxon>
    </lineage>
</organism>
<dbReference type="InterPro" id="IPR011009">
    <property type="entry name" value="Kinase-like_dom_sf"/>
</dbReference>
<accession>A0A9Q0LKC7</accession>
<name>A0A9Q0LKC7_ANAIG</name>
<gene>
    <name evidence="1" type="ORF">M0811_09212</name>
</gene>
<reference evidence="1" key="1">
    <citation type="submission" date="2022-10" db="EMBL/GenBank/DDBJ databases">
        <title>Novel sulphate-reducing endosymbionts in the free-living metamonad Anaeramoeba.</title>
        <authorList>
            <person name="Jerlstrom-Hultqvist J."/>
            <person name="Cepicka I."/>
            <person name="Gallot-Lavallee L."/>
            <person name="Salas-Leiva D."/>
            <person name="Curtis B.A."/>
            <person name="Zahonova K."/>
            <person name="Pipaliya S."/>
            <person name="Dacks J."/>
            <person name="Roger A.J."/>
        </authorList>
    </citation>
    <scope>NUCLEOTIDE SEQUENCE</scope>
    <source>
        <strain evidence="1">BMAN</strain>
    </source>
</reference>
<dbReference type="Proteomes" id="UP001149090">
    <property type="component" value="Unassembled WGS sequence"/>
</dbReference>
<dbReference type="Gene3D" id="3.90.228.10">
    <property type="match status" value="1"/>
</dbReference>
<keyword evidence="1" id="KW-0808">Transferase</keyword>
<dbReference type="SUPFAM" id="SSF56112">
    <property type="entry name" value="Protein kinase-like (PK-like)"/>
    <property type="match status" value="1"/>
</dbReference>